<dbReference type="RefSeq" id="WP_095327191.1">
    <property type="nucleotide sequence ID" value="NZ_NPCC01000034.1"/>
</dbReference>
<evidence type="ECO:0000313" key="3">
    <source>
        <dbReference type="Proteomes" id="UP000216207"/>
    </source>
</evidence>
<sequence>MVIYNKPILELVQFDKCDVPGLIELSASVGWDYDENEIGTVLSSGKIFGHKNAEGKIVSSAAIIPYDTSLASIGMVIVNKNYRGMGLGKETTKKCIESVSKDTAIILIATEEGKPIYEKIGFKTVDYVHKYLCDNSKTLSKPFNNSDVIIEEFSGDDINEILTLDEGAFGEKRSLFLMNRIRQSEKCLVVKDNNGKIVGYGLSILGPINLILGPIVAPNFQTASLLIDKLSSKHQGKLRIDVPSGNEEFMLILEKNGFVKVSQPPIMVINSVNMPIRNNTLFGIAAQIFG</sequence>
<dbReference type="CDD" id="cd04301">
    <property type="entry name" value="NAT_SF"/>
    <property type="match status" value="1"/>
</dbReference>
<organism evidence="2 3">
    <name type="scientific">Shouchella clausii</name>
    <name type="common">Alkalihalobacillus clausii</name>
    <dbReference type="NCBI Taxonomy" id="79880"/>
    <lineage>
        <taxon>Bacteria</taxon>
        <taxon>Bacillati</taxon>
        <taxon>Bacillota</taxon>
        <taxon>Bacilli</taxon>
        <taxon>Bacillales</taxon>
        <taxon>Bacillaceae</taxon>
        <taxon>Shouchella</taxon>
    </lineage>
</organism>
<dbReference type="Proteomes" id="UP000216207">
    <property type="component" value="Unassembled WGS sequence"/>
</dbReference>
<evidence type="ECO:0000313" key="2">
    <source>
        <dbReference type="EMBL" id="PAE87444.1"/>
    </source>
</evidence>
<dbReference type="PROSITE" id="PS51186">
    <property type="entry name" value="GNAT"/>
    <property type="match status" value="2"/>
</dbReference>
<reference evidence="2 3" key="1">
    <citation type="submission" date="2017-07" db="EMBL/GenBank/DDBJ databases">
        <title>Isolation and whole genome analysis of endospore-forming bacteria from heroin.</title>
        <authorList>
            <person name="Kalinowski J."/>
            <person name="Ahrens B."/>
            <person name="Al-Dilaimi A."/>
            <person name="Winkler A."/>
            <person name="Wibberg D."/>
            <person name="Schleenbecker U."/>
            <person name="Ruckert C."/>
            <person name="Wolfel R."/>
            <person name="Grass G."/>
        </authorList>
    </citation>
    <scope>NUCLEOTIDE SEQUENCE [LARGE SCALE GENOMIC DNA]</scope>
    <source>
        <strain evidence="2 3">7539</strain>
    </source>
</reference>
<accession>A0A268NVE5</accession>
<dbReference type="AlphaFoldDB" id="A0A268NVE5"/>
<dbReference type="PANTHER" id="PTHR47237:SF2">
    <property type="entry name" value="BLL4206 PROTEIN"/>
    <property type="match status" value="1"/>
</dbReference>
<protein>
    <submittedName>
        <fullName evidence="2">GNAT family N-acetyltransferase</fullName>
    </submittedName>
</protein>
<dbReference type="EMBL" id="NPCC01000034">
    <property type="protein sequence ID" value="PAE87444.1"/>
    <property type="molecule type" value="Genomic_DNA"/>
</dbReference>
<dbReference type="PANTHER" id="PTHR47237">
    <property type="entry name" value="SLL0310 PROTEIN"/>
    <property type="match status" value="1"/>
</dbReference>
<dbReference type="InterPro" id="IPR052729">
    <property type="entry name" value="Acyl/Acetyltrans_Enzymes"/>
</dbReference>
<dbReference type="GO" id="GO:0016747">
    <property type="term" value="F:acyltransferase activity, transferring groups other than amino-acyl groups"/>
    <property type="evidence" value="ECO:0007669"/>
    <property type="project" value="InterPro"/>
</dbReference>
<dbReference type="Gene3D" id="3.40.630.90">
    <property type="match status" value="1"/>
</dbReference>
<comment type="caution">
    <text evidence="2">The sequence shown here is derived from an EMBL/GenBank/DDBJ whole genome shotgun (WGS) entry which is preliminary data.</text>
</comment>
<dbReference type="Pfam" id="PF13673">
    <property type="entry name" value="Acetyltransf_10"/>
    <property type="match status" value="1"/>
</dbReference>
<feature type="domain" description="N-acetyltransferase" evidence="1">
    <location>
        <begin position="9"/>
        <end position="144"/>
    </location>
</feature>
<gene>
    <name evidence="2" type="ORF">CHH72_18480</name>
</gene>
<dbReference type="SUPFAM" id="SSF55729">
    <property type="entry name" value="Acyl-CoA N-acyltransferases (Nat)"/>
    <property type="match status" value="1"/>
</dbReference>
<name>A0A268NVE5_SHOCL</name>
<dbReference type="Gene3D" id="3.40.630.30">
    <property type="match status" value="1"/>
</dbReference>
<dbReference type="Pfam" id="PF18014">
    <property type="entry name" value="Acetyltransf_18"/>
    <property type="match status" value="1"/>
</dbReference>
<dbReference type="InterPro" id="IPR016181">
    <property type="entry name" value="Acyl_CoA_acyltransferase"/>
</dbReference>
<feature type="domain" description="N-acetyltransferase" evidence="1">
    <location>
        <begin position="148"/>
        <end position="279"/>
    </location>
</feature>
<proteinExistence type="predicted"/>
<keyword evidence="2" id="KW-0808">Transferase</keyword>
<evidence type="ECO:0000259" key="1">
    <source>
        <dbReference type="PROSITE" id="PS51186"/>
    </source>
</evidence>
<dbReference type="InterPro" id="IPR000182">
    <property type="entry name" value="GNAT_dom"/>
</dbReference>
<dbReference type="InterPro" id="IPR041496">
    <property type="entry name" value="YitH/HolE_GNAT"/>
</dbReference>